<dbReference type="InterPro" id="IPR008792">
    <property type="entry name" value="PQQD"/>
</dbReference>
<accession>A0A099KH22</accession>
<evidence type="ECO:0008006" key="3">
    <source>
        <dbReference type="Google" id="ProtNLM"/>
    </source>
</evidence>
<evidence type="ECO:0000313" key="2">
    <source>
        <dbReference type="Proteomes" id="UP000029843"/>
    </source>
</evidence>
<sequence length="102" mass="11264">MNSFTNRESTTIPQQFALRSWVSLEPGLEENEWVLIDNRSGAICTCNDSAGVLLVALQNGTTCDQLADALTSRFDVSVIEARQDALLFIQQLSGTGFVYENF</sequence>
<gene>
    <name evidence="1" type="ORF">ND2E_3746</name>
</gene>
<dbReference type="Pfam" id="PF05402">
    <property type="entry name" value="PqqD"/>
    <property type="match status" value="1"/>
</dbReference>
<dbReference type="Proteomes" id="UP000029843">
    <property type="component" value="Unassembled WGS sequence"/>
</dbReference>
<organism evidence="1 2">
    <name type="scientific">Colwellia psychrerythraea</name>
    <name type="common">Vibrio psychroerythus</name>
    <dbReference type="NCBI Taxonomy" id="28229"/>
    <lineage>
        <taxon>Bacteria</taxon>
        <taxon>Pseudomonadati</taxon>
        <taxon>Pseudomonadota</taxon>
        <taxon>Gammaproteobacteria</taxon>
        <taxon>Alteromonadales</taxon>
        <taxon>Colwelliaceae</taxon>
        <taxon>Colwellia</taxon>
    </lineage>
</organism>
<proteinExistence type="predicted"/>
<protein>
    <recommendedName>
        <fullName evidence="3">PqqD family protein</fullName>
    </recommendedName>
</protein>
<dbReference type="Gene3D" id="1.10.10.1150">
    <property type="entry name" value="Coenzyme PQQ synthesis protein D (PqqD)"/>
    <property type="match status" value="1"/>
</dbReference>
<dbReference type="RefSeq" id="WP_033094583.1">
    <property type="nucleotide sequence ID" value="NZ_JQED01000040.1"/>
</dbReference>
<dbReference type="OrthoDB" id="6227474at2"/>
<evidence type="ECO:0000313" key="1">
    <source>
        <dbReference type="EMBL" id="KGJ89555.1"/>
    </source>
</evidence>
<dbReference type="InterPro" id="IPR041881">
    <property type="entry name" value="PqqD_sf"/>
</dbReference>
<dbReference type="AlphaFoldDB" id="A0A099KH22"/>
<dbReference type="EMBL" id="JQED01000040">
    <property type="protein sequence ID" value="KGJ89555.1"/>
    <property type="molecule type" value="Genomic_DNA"/>
</dbReference>
<comment type="caution">
    <text evidence="1">The sequence shown here is derived from an EMBL/GenBank/DDBJ whole genome shotgun (WGS) entry which is preliminary data.</text>
</comment>
<reference evidence="1 2" key="1">
    <citation type="submission" date="2014-08" db="EMBL/GenBank/DDBJ databases">
        <title>Genomic and Phenotypic Diversity of Colwellia psychrerythraea strains from Disparate Marine Basins.</title>
        <authorList>
            <person name="Techtmann S.M."/>
            <person name="Stelling S.C."/>
            <person name="Utturkar S.M."/>
            <person name="Alshibli N."/>
            <person name="Harris A."/>
            <person name="Brown S.D."/>
            <person name="Hazen T.C."/>
        </authorList>
    </citation>
    <scope>NUCLEOTIDE SEQUENCE [LARGE SCALE GENOMIC DNA]</scope>
    <source>
        <strain evidence="1 2">ND2E</strain>
    </source>
</reference>
<dbReference type="PATRIC" id="fig|28229.4.peg.2895"/>
<name>A0A099KH22_COLPS</name>